<sequence>MKCPICGSDDLETLKSKNFSSKKDEINDFLLKCRECSNVFKESVKIAKPIDFRLIISEIDSSKKTFIPISPDDELNTGDVLLSNLGQVEINSLELKNTKRVEQAIANDVVTIWATSLEIPARIGISVNLHGEVQSYKVDLERDFRINVDDIIKIEDYVGRVQGIKTDDRKMNKGGAKASIIKRVYIDPVRFKNHDYDLTKKIASKKITDKFKKI</sequence>
<dbReference type="RefSeq" id="WP_067091819.1">
    <property type="nucleotide sequence ID" value="NZ_LWMV01000181.1"/>
</dbReference>
<dbReference type="PANTHER" id="PTHR42195">
    <property type="entry name" value="UCP015877 FAMILY PROTEIN"/>
    <property type="match status" value="1"/>
</dbReference>
<keyword evidence="2" id="KW-1185">Reference proteome</keyword>
<name>A0A162FE88_9EURY</name>
<dbReference type="PATRIC" id="fig|49547.3.peg.1425"/>
<accession>A0A162FE88</accession>
<dbReference type="AlphaFoldDB" id="A0A162FE88"/>
<dbReference type="PANTHER" id="PTHR42195:SF1">
    <property type="entry name" value="ZINC FINGER PROTEIN"/>
    <property type="match status" value="1"/>
</dbReference>
<reference evidence="1 2" key="1">
    <citation type="submission" date="2016-04" db="EMBL/GenBank/DDBJ databases">
        <title>Genome sequence of Methanobrevibacter curvatus DSM 11111.</title>
        <authorList>
            <person name="Poehlein A."/>
            <person name="Seedorf H."/>
            <person name="Daniel R."/>
        </authorList>
    </citation>
    <scope>NUCLEOTIDE SEQUENCE [LARGE SCALE GENOMIC DNA]</scope>
    <source>
        <strain evidence="1 2">DSM 11111</strain>
    </source>
</reference>
<proteinExistence type="predicted"/>
<dbReference type="PIRSF" id="PIRSF015877">
    <property type="entry name" value="UCP015877"/>
    <property type="match status" value="1"/>
</dbReference>
<dbReference type="InterPro" id="IPR012041">
    <property type="entry name" value="Znf_CPxCG-like"/>
</dbReference>
<dbReference type="OrthoDB" id="23364at2157"/>
<dbReference type="Proteomes" id="UP000077245">
    <property type="component" value="Unassembled WGS sequence"/>
</dbReference>
<dbReference type="EMBL" id="LWMV01000181">
    <property type="protein sequence ID" value="KZX11745.1"/>
    <property type="molecule type" value="Genomic_DNA"/>
</dbReference>
<gene>
    <name evidence="1" type="ORF">MBCUR_13340</name>
</gene>
<evidence type="ECO:0000313" key="2">
    <source>
        <dbReference type="Proteomes" id="UP000077245"/>
    </source>
</evidence>
<protein>
    <submittedName>
        <fullName evidence="1">Uncharacterized protein</fullName>
    </submittedName>
</protein>
<comment type="caution">
    <text evidence="1">The sequence shown here is derived from an EMBL/GenBank/DDBJ whole genome shotgun (WGS) entry which is preliminary data.</text>
</comment>
<dbReference type="Pfam" id="PF19769">
    <property type="entry name" value="CPxCG_zf"/>
    <property type="match status" value="1"/>
</dbReference>
<evidence type="ECO:0000313" key="1">
    <source>
        <dbReference type="EMBL" id="KZX11745.1"/>
    </source>
</evidence>
<organism evidence="1 2">
    <name type="scientific">Methanobrevibacter curvatus</name>
    <dbReference type="NCBI Taxonomy" id="49547"/>
    <lineage>
        <taxon>Archaea</taxon>
        <taxon>Methanobacteriati</taxon>
        <taxon>Methanobacteriota</taxon>
        <taxon>Methanomada group</taxon>
        <taxon>Methanobacteria</taxon>
        <taxon>Methanobacteriales</taxon>
        <taxon>Methanobacteriaceae</taxon>
        <taxon>Methanobrevibacter</taxon>
    </lineage>
</organism>
<dbReference type="STRING" id="49547.MBCUR_13340"/>